<evidence type="ECO:0000256" key="3">
    <source>
        <dbReference type="ARBA" id="ARBA00022692"/>
    </source>
</evidence>
<evidence type="ECO:0000256" key="5">
    <source>
        <dbReference type="ARBA" id="ARBA00022989"/>
    </source>
</evidence>
<evidence type="ECO:0000256" key="12">
    <source>
        <dbReference type="SAM" id="Phobius"/>
    </source>
</evidence>
<proteinExistence type="predicted"/>
<keyword evidence="5 12" id="KW-1133">Transmembrane helix</keyword>
<feature type="transmembrane region" description="Helical" evidence="12">
    <location>
        <begin position="12"/>
        <end position="34"/>
    </location>
</feature>
<evidence type="ECO:0000256" key="8">
    <source>
        <dbReference type="ARBA" id="ARBA00023133"/>
    </source>
</evidence>
<dbReference type="PANTHER" id="PTHR35457:SF1">
    <property type="entry name" value="HEME A SYNTHASE"/>
    <property type="match status" value="1"/>
</dbReference>
<reference evidence="13" key="1">
    <citation type="submission" date="2018-05" db="EMBL/GenBank/DDBJ databases">
        <authorList>
            <person name="Lanie J.A."/>
            <person name="Ng W.-L."/>
            <person name="Kazmierczak K.M."/>
            <person name="Andrzejewski T.M."/>
            <person name="Davidsen T.M."/>
            <person name="Wayne K.J."/>
            <person name="Tettelin H."/>
            <person name="Glass J.I."/>
            <person name="Rusch D."/>
            <person name="Podicherti R."/>
            <person name="Tsui H.-C.T."/>
            <person name="Winkler M.E."/>
        </authorList>
    </citation>
    <scope>NUCLEOTIDE SEQUENCE</scope>
</reference>
<evidence type="ECO:0000256" key="7">
    <source>
        <dbReference type="ARBA" id="ARBA00023004"/>
    </source>
</evidence>
<evidence type="ECO:0000313" key="13">
    <source>
        <dbReference type="EMBL" id="SUZ75178.1"/>
    </source>
</evidence>
<keyword evidence="10" id="KW-1015">Disulfide bond</keyword>
<dbReference type="InterPro" id="IPR003780">
    <property type="entry name" value="COX15/CtaA_fam"/>
</dbReference>
<dbReference type="GO" id="GO:0006784">
    <property type="term" value="P:heme A biosynthetic process"/>
    <property type="evidence" value="ECO:0007669"/>
    <property type="project" value="InterPro"/>
</dbReference>
<dbReference type="EMBL" id="UINC01001236">
    <property type="protein sequence ID" value="SUZ75178.1"/>
    <property type="molecule type" value="Genomic_DNA"/>
</dbReference>
<evidence type="ECO:0000256" key="1">
    <source>
        <dbReference type="ARBA" id="ARBA00004141"/>
    </source>
</evidence>
<dbReference type="GO" id="GO:0016491">
    <property type="term" value="F:oxidoreductase activity"/>
    <property type="evidence" value="ECO:0007669"/>
    <property type="project" value="UniProtKB-KW"/>
</dbReference>
<keyword evidence="4" id="KW-0479">Metal-binding</keyword>
<name>A0A381Q884_9ZZZZ</name>
<keyword evidence="3 12" id="KW-0812">Transmembrane</keyword>
<organism evidence="13">
    <name type="scientific">marine metagenome</name>
    <dbReference type="NCBI Taxonomy" id="408172"/>
    <lineage>
        <taxon>unclassified sequences</taxon>
        <taxon>metagenomes</taxon>
        <taxon>ecological metagenomes</taxon>
    </lineage>
</organism>
<comment type="pathway">
    <text evidence="11">Porphyrin-containing compound metabolism.</text>
</comment>
<evidence type="ECO:0000256" key="6">
    <source>
        <dbReference type="ARBA" id="ARBA00023002"/>
    </source>
</evidence>
<keyword evidence="9 12" id="KW-0472">Membrane</keyword>
<comment type="subcellular location">
    <subcellularLocation>
        <location evidence="1">Membrane</location>
        <topology evidence="1">Multi-pass membrane protein</topology>
    </subcellularLocation>
</comment>
<evidence type="ECO:0000256" key="2">
    <source>
        <dbReference type="ARBA" id="ARBA00022475"/>
    </source>
</evidence>
<evidence type="ECO:0000256" key="11">
    <source>
        <dbReference type="ARBA" id="ARBA00023444"/>
    </source>
</evidence>
<feature type="transmembrane region" description="Helical" evidence="12">
    <location>
        <begin position="70"/>
        <end position="89"/>
    </location>
</feature>
<feature type="transmembrane region" description="Helical" evidence="12">
    <location>
        <begin position="264"/>
        <end position="284"/>
    </location>
</feature>
<dbReference type="PANTHER" id="PTHR35457">
    <property type="entry name" value="HEME A SYNTHASE"/>
    <property type="match status" value="1"/>
</dbReference>
<dbReference type="Pfam" id="PF02628">
    <property type="entry name" value="COX15-CtaA"/>
    <property type="match status" value="1"/>
</dbReference>
<feature type="transmembrane region" description="Helical" evidence="12">
    <location>
        <begin position="125"/>
        <end position="144"/>
    </location>
</feature>
<keyword evidence="8" id="KW-0350">Heme biosynthesis</keyword>
<dbReference type="AlphaFoldDB" id="A0A381Q884"/>
<dbReference type="GO" id="GO:0016020">
    <property type="term" value="C:membrane"/>
    <property type="evidence" value="ECO:0007669"/>
    <property type="project" value="UniProtKB-SubCell"/>
</dbReference>
<keyword evidence="2" id="KW-1003">Cell membrane</keyword>
<feature type="transmembrane region" description="Helical" evidence="12">
    <location>
        <begin position="96"/>
        <end position="119"/>
    </location>
</feature>
<feature type="transmembrane region" description="Helical" evidence="12">
    <location>
        <begin position="165"/>
        <end position="187"/>
    </location>
</feature>
<dbReference type="GO" id="GO:0046872">
    <property type="term" value="F:metal ion binding"/>
    <property type="evidence" value="ECO:0007669"/>
    <property type="project" value="UniProtKB-KW"/>
</dbReference>
<gene>
    <name evidence="13" type="ORF">METZ01_LOCUS28032</name>
</gene>
<keyword evidence="7" id="KW-0408">Iron</keyword>
<protein>
    <recommendedName>
        <fullName evidence="14">Cytochrome oxidase assembly protein</fullName>
    </recommendedName>
</protein>
<dbReference type="InterPro" id="IPR050450">
    <property type="entry name" value="COX15/CtaA_HemeA_synthase"/>
</dbReference>
<accession>A0A381Q884</accession>
<keyword evidence="6" id="KW-0560">Oxidoreductase</keyword>
<feature type="transmembrane region" description="Helical" evidence="12">
    <location>
        <begin position="207"/>
        <end position="228"/>
    </location>
</feature>
<feature type="transmembrane region" description="Helical" evidence="12">
    <location>
        <begin position="240"/>
        <end position="258"/>
    </location>
</feature>
<evidence type="ECO:0000256" key="10">
    <source>
        <dbReference type="ARBA" id="ARBA00023157"/>
    </source>
</evidence>
<evidence type="ECO:0000256" key="9">
    <source>
        <dbReference type="ARBA" id="ARBA00023136"/>
    </source>
</evidence>
<sequence length="300" mass="31509">MALTPPRLSPDTYRRICAIALGLLATIVVTGAAVRLTGSGLGCSDWPTCEQDRFVPEAEFHGWVEFGNRLVTGLVSGAVALAVLGSLVRTPRRTDLVAWSWGLVAGVAAQILLGGIVVLSHLNPWLVLGHFALSMVLVWNAVVLHHRAGDHARPVVHTVATVRHLTAILTGLAVAVLATGTLVTGSGPHAGSRDEPVARLPLVVREAARVHGTVVVTLLLVVVVLVVAVRRDAPHLRGPVRWLVGVVVAQAALGWTQYLTGVPAVLVGLHVAGATALWGSVVMVRLRATDRVRSDVDGPA</sequence>
<evidence type="ECO:0000256" key="4">
    <source>
        <dbReference type="ARBA" id="ARBA00022723"/>
    </source>
</evidence>
<evidence type="ECO:0008006" key="14">
    <source>
        <dbReference type="Google" id="ProtNLM"/>
    </source>
</evidence>